<reference evidence="1 2" key="1">
    <citation type="journal article" date="2016" name="Mol. Biol. Evol.">
        <title>Comparative Genomics of Early-Diverging Mushroom-Forming Fungi Provides Insights into the Origins of Lignocellulose Decay Capabilities.</title>
        <authorList>
            <person name="Nagy L.G."/>
            <person name="Riley R."/>
            <person name="Tritt A."/>
            <person name="Adam C."/>
            <person name="Daum C."/>
            <person name="Floudas D."/>
            <person name="Sun H."/>
            <person name="Yadav J.S."/>
            <person name="Pangilinan J."/>
            <person name="Larsson K.H."/>
            <person name="Matsuura K."/>
            <person name="Barry K."/>
            <person name="Labutti K."/>
            <person name="Kuo R."/>
            <person name="Ohm R.A."/>
            <person name="Bhattacharya S.S."/>
            <person name="Shirouzu T."/>
            <person name="Yoshinaga Y."/>
            <person name="Martin F.M."/>
            <person name="Grigoriev I.V."/>
            <person name="Hibbett D.S."/>
        </authorList>
    </citation>
    <scope>NUCLEOTIDE SEQUENCE [LARGE SCALE GENOMIC DNA]</scope>
    <source>
        <strain evidence="1 2">HHB14362 ss-1</strain>
    </source>
</reference>
<evidence type="ECO:0000313" key="2">
    <source>
        <dbReference type="Proteomes" id="UP000076761"/>
    </source>
</evidence>
<dbReference type="EMBL" id="KV425596">
    <property type="protein sequence ID" value="KZT22427.1"/>
    <property type="molecule type" value="Genomic_DNA"/>
</dbReference>
<accession>A0A165QH63</accession>
<gene>
    <name evidence="1" type="ORF">NEOLEDRAFT_662744</name>
</gene>
<sequence length="358" mass="39873">MSAITAYKPVYAQGDPGNGIGGFNLRNPLDLAFPFDYNSSGKLDHIVLYRPGTGTIWILHHWRGNFSPVYAEGEPGNGIGGFNLKNPADRIFPFDYDHSGRADHLVCYRPGTGTCWILRNERGQWSPVYAEGEPGNGIGGYNLKNPIDQGFAFDYDGTGKLDHLVWYRPGTGTVWILKNERGRFSPVYQMGEPGVGIGGYNLANPVDRGFAFDYDQTGKLDHLVWYRPGTGTIWILKNNRGRFFPVYQMGEPGVGIGGYNLANPIDKVIAFDYDGSGRLDELVLWRAGTGTIWILQRQGGNWVPVYLQGEPGLGIGGYNLLSPADLVMAYDYRKTRTPNHLCLYRPGTGTFWILERQF</sequence>
<dbReference type="AlphaFoldDB" id="A0A165QH63"/>
<dbReference type="InParanoid" id="A0A165QH63"/>
<proteinExistence type="predicted"/>
<dbReference type="Proteomes" id="UP000076761">
    <property type="component" value="Unassembled WGS sequence"/>
</dbReference>
<dbReference type="SUPFAM" id="SSF69318">
    <property type="entry name" value="Integrin alpha N-terminal domain"/>
    <property type="match status" value="1"/>
</dbReference>
<name>A0A165QH63_9AGAM</name>
<dbReference type="InterPro" id="IPR028994">
    <property type="entry name" value="Integrin_alpha_N"/>
</dbReference>
<protein>
    <recommendedName>
        <fullName evidence="3">VCBS repeat-containing protein</fullName>
    </recommendedName>
</protein>
<dbReference type="OrthoDB" id="2840902at2759"/>
<evidence type="ECO:0000313" key="1">
    <source>
        <dbReference type="EMBL" id="KZT22427.1"/>
    </source>
</evidence>
<keyword evidence="2" id="KW-1185">Reference proteome</keyword>
<organism evidence="1 2">
    <name type="scientific">Neolentinus lepideus HHB14362 ss-1</name>
    <dbReference type="NCBI Taxonomy" id="1314782"/>
    <lineage>
        <taxon>Eukaryota</taxon>
        <taxon>Fungi</taxon>
        <taxon>Dikarya</taxon>
        <taxon>Basidiomycota</taxon>
        <taxon>Agaricomycotina</taxon>
        <taxon>Agaricomycetes</taxon>
        <taxon>Gloeophyllales</taxon>
        <taxon>Gloeophyllaceae</taxon>
        <taxon>Neolentinus</taxon>
    </lineage>
</organism>
<evidence type="ECO:0008006" key="3">
    <source>
        <dbReference type="Google" id="ProtNLM"/>
    </source>
</evidence>